<dbReference type="GO" id="GO:0045892">
    <property type="term" value="P:negative regulation of DNA-templated transcription"/>
    <property type="evidence" value="ECO:0007669"/>
    <property type="project" value="TreeGrafter"/>
</dbReference>
<dbReference type="GO" id="GO:0003700">
    <property type="term" value="F:DNA-binding transcription factor activity"/>
    <property type="evidence" value="ECO:0007669"/>
    <property type="project" value="InterPro"/>
</dbReference>
<evidence type="ECO:0000313" key="12">
    <source>
        <dbReference type="EMBL" id="HJA05231.1"/>
    </source>
</evidence>
<sequence length="139" mass="14741">MLTALDATARLRSAGLRVTTQRTAVLEALSETAHAAVDELHERVHTQIPGIALQTVHGIVNDLTDAGIAQRVSLPGASSALYEMARGDNHHHVQCIVCGRVEDVECVVGAAPCLTPSHTHGMRLIEAAITFRGVCADCE</sequence>
<comment type="caution">
    <text evidence="12">The sequence shown here is derived from an EMBL/GenBank/DDBJ whole genome shotgun (WGS) entry which is preliminary data.</text>
</comment>
<accession>A0A9D2H7R0</accession>
<organism evidence="12 13">
    <name type="scientific">Candidatus Microbacterium stercoravium</name>
    <dbReference type="NCBI Taxonomy" id="2838697"/>
    <lineage>
        <taxon>Bacteria</taxon>
        <taxon>Bacillati</taxon>
        <taxon>Actinomycetota</taxon>
        <taxon>Actinomycetes</taxon>
        <taxon>Micrococcales</taxon>
        <taxon>Microbacteriaceae</taxon>
        <taxon>Microbacterium</taxon>
    </lineage>
</organism>
<evidence type="ECO:0000256" key="4">
    <source>
        <dbReference type="ARBA" id="ARBA00022491"/>
    </source>
</evidence>
<proteinExistence type="inferred from homology"/>
<dbReference type="GO" id="GO:0008270">
    <property type="term" value="F:zinc ion binding"/>
    <property type="evidence" value="ECO:0007669"/>
    <property type="project" value="TreeGrafter"/>
</dbReference>
<keyword evidence="5 11" id="KW-0479">Metal-binding</keyword>
<dbReference type="Pfam" id="PF01475">
    <property type="entry name" value="FUR"/>
    <property type="match status" value="1"/>
</dbReference>
<comment type="similarity">
    <text evidence="2">Belongs to the Fur family.</text>
</comment>
<name>A0A9D2H7R0_9MICO</name>
<evidence type="ECO:0000256" key="5">
    <source>
        <dbReference type="ARBA" id="ARBA00022723"/>
    </source>
</evidence>
<dbReference type="Proteomes" id="UP000824220">
    <property type="component" value="Unassembled WGS sequence"/>
</dbReference>
<evidence type="ECO:0000313" key="13">
    <source>
        <dbReference type="Proteomes" id="UP000824220"/>
    </source>
</evidence>
<dbReference type="InterPro" id="IPR043135">
    <property type="entry name" value="Fur_C"/>
</dbReference>
<dbReference type="GO" id="GO:1900376">
    <property type="term" value="P:regulation of secondary metabolite biosynthetic process"/>
    <property type="evidence" value="ECO:0007669"/>
    <property type="project" value="TreeGrafter"/>
</dbReference>
<dbReference type="InterPro" id="IPR002481">
    <property type="entry name" value="FUR"/>
</dbReference>
<dbReference type="SUPFAM" id="SSF46785">
    <property type="entry name" value="Winged helix' DNA-binding domain"/>
    <property type="match status" value="1"/>
</dbReference>
<dbReference type="PANTHER" id="PTHR33202:SF18">
    <property type="entry name" value="TRANSCRIPTIONAL REGULATOR FURA"/>
    <property type="match status" value="1"/>
</dbReference>
<keyword evidence="9" id="KW-0238">DNA-binding</keyword>
<comment type="subcellular location">
    <subcellularLocation>
        <location evidence="1">Cytoplasm</location>
    </subcellularLocation>
</comment>
<dbReference type="CDD" id="cd07153">
    <property type="entry name" value="Fur_like"/>
    <property type="match status" value="1"/>
</dbReference>
<evidence type="ECO:0000256" key="11">
    <source>
        <dbReference type="PIRSR" id="PIRSR602481-1"/>
    </source>
</evidence>
<evidence type="ECO:0000256" key="2">
    <source>
        <dbReference type="ARBA" id="ARBA00007957"/>
    </source>
</evidence>
<dbReference type="InterPro" id="IPR036390">
    <property type="entry name" value="WH_DNA-bd_sf"/>
</dbReference>
<gene>
    <name evidence="12" type="ORF">H9800_10285</name>
</gene>
<evidence type="ECO:0000256" key="3">
    <source>
        <dbReference type="ARBA" id="ARBA00022490"/>
    </source>
</evidence>
<feature type="binding site" evidence="11">
    <location>
        <position position="135"/>
    </location>
    <ligand>
        <name>Zn(2+)</name>
        <dbReference type="ChEBI" id="CHEBI:29105"/>
    </ligand>
</feature>
<dbReference type="AlphaFoldDB" id="A0A9D2H7R0"/>
<keyword evidence="4" id="KW-0678">Repressor</keyword>
<keyword evidence="7" id="KW-0408">Iron</keyword>
<dbReference type="GO" id="GO:0000976">
    <property type="term" value="F:transcription cis-regulatory region binding"/>
    <property type="evidence" value="ECO:0007669"/>
    <property type="project" value="TreeGrafter"/>
</dbReference>
<evidence type="ECO:0000256" key="7">
    <source>
        <dbReference type="ARBA" id="ARBA00023004"/>
    </source>
</evidence>
<keyword evidence="3" id="KW-0963">Cytoplasm</keyword>
<feature type="binding site" evidence="11">
    <location>
        <position position="138"/>
    </location>
    <ligand>
        <name>Zn(2+)</name>
        <dbReference type="ChEBI" id="CHEBI:29105"/>
    </ligand>
</feature>
<reference evidence="12" key="2">
    <citation type="submission" date="2021-04" db="EMBL/GenBank/DDBJ databases">
        <authorList>
            <person name="Gilroy R."/>
        </authorList>
    </citation>
    <scope>NUCLEOTIDE SEQUENCE</scope>
    <source>
        <strain evidence="12">ChiHjej8B7-3636</strain>
    </source>
</reference>
<feature type="binding site" evidence="11">
    <location>
        <position position="98"/>
    </location>
    <ligand>
        <name>Zn(2+)</name>
        <dbReference type="ChEBI" id="CHEBI:29105"/>
    </ligand>
</feature>
<feature type="binding site" evidence="11">
    <location>
        <position position="95"/>
    </location>
    <ligand>
        <name>Zn(2+)</name>
        <dbReference type="ChEBI" id="CHEBI:29105"/>
    </ligand>
</feature>
<dbReference type="Gene3D" id="1.10.10.10">
    <property type="entry name" value="Winged helix-like DNA-binding domain superfamily/Winged helix DNA-binding domain"/>
    <property type="match status" value="1"/>
</dbReference>
<keyword evidence="8" id="KW-0805">Transcription regulation</keyword>
<keyword evidence="10" id="KW-0804">Transcription</keyword>
<protein>
    <submittedName>
        <fullName evidence="12">Transcriptional repressor</fullName>
    </submittedName>
</protein>
<evidence type="ECO:0000256" key="6">
    <source>
        <dbReference type="ARBA" id="ARBA00022833"/>
    </source>
</evidence>
<dbReference type="InterPro" id="IPR036388">
    <property type="entry name" value="WH-like_DNA-bd_sf"/>
</dbReference>
<dbReference type="EMBL" id="DXAM01000140">
    <property type="protein sequence ID" value="HJA05231.1"/>
    <property type="molecule type" value="Genomic_DNA"/>
</dbReference>
<keyword evidence="6 11" id="KW-0862">Zinc</keyword>
<evidence type="ECO:0000256" key="10">
    <source>
        <dbReference type="ARBA" id="ARBA00023163"/>
    </source>
</evidence>
<dbReference type="Gene3D" id="3.30.1490.190">
    <property type="match status" value="1"/>
</dbReference>
<dbReference type="PANTHER" id="PTHR33202">
    <property type="entry name" value="ZINC UPTAKE REGULATION PROTEIN"/>
    <property type="match status" value="1"/>
</dbReference>
<evidence type="ECO:0000256" key="8">
    <source>
        <dbReference type="ARBA" id="ARBA00023015"/>
    </source>
</evidence>
<evidence type="ECO:0000256" key="1">
    <source>
        <dbReference type="ARBA" id="ARBA00004496"/>
    </source>
</evidence>
<reference evidence="12" key="1">
    <citation type="journal article" date="2021" name="PeerJ">
        <title>Extensive microbial diversity within the chicken gut microbiome revealed by metagenomics and culture.</title>
        <authorList>
            <person name="Gilroy R."/>
            <person name="Ravi A."/>
            <person name="Getino M."/>
            <person name="Pursley I."/>
            <person name="Horton D.L."/>
            <person name="Alikhan N.F."/>
            <person name="Baker D."/>
            <person name="Gharbi K."/>
            <person name="Hall N."/>
            <person name="Watson M."/>
            <person name="Adriaenssens E.M."/>
            <person name="Foster-Nyarko E."/>
            <person name="Jarju S."/>
            <person name="Secka A."/>
            <person name="Antonio M."/>
            <person name="Oren A."/>
            <person name="Chaudhuri R.R."/>
            <person name="La Ragione R."/>
            <person name="Hildebrand F."/>
            <person name="Pallen M.J."/>
        </authorList>
    </citation>
    <scope>NUCLEOTIDE SEQUENCE</scope>
    <source>
        <strain evidence="12">ChiHjej8B7-3636</strain>
    </source>
</reference>
<comment type="cofactor">
    <cofactor evidence="11">
        <name>Zn(2+)</name>
        <dbReference type="ChEBI" id="CHEBI:29105"/>
    </cofactor>
    <text evidence="11">Binds 1 zinc ion per subunit.</text>
</comment>
<evidence type="ECO:0000256" key="9">
    <source>
        <dbReference type="ARBA" id="ARBA00023125"/>
    </source>
</evidence>
<dbReference type="GO" id="GO:0005737">
    <property type="term" value="C:cytoplasm"/>
    <property type="evidence" value="ECO:0007669"/>
    <property type="project" value="UniProtKB-SubCell"/>
</dbReference>